<dbReference type="EMBL" id="CAJOBI010064696">
    <property type="protein sequence ID" value="CAF4430562.1"/>
    <property type="molecule type" value="Genomic_DNA"/>
</dbReference>
<comment type="caution">
    <text evidence="1">The sequence shown here is derived from an EMBL/GenBank/DDBJ whole genome shotgun (WGS) entry which is preliminary data.</text>
</comment>
<dbReference type="Proteomes" id="UP000676336">
    <property type="component" value="Unassembled WGS sequence"/>
</dbReference>
<evidence type="ECO:0000313" key="1">
    <source>
        <dbReference type="EMBL" id="CAF4430562.1"/>
    </source>
</evidence>
<reference evidence="1" key="1">
    <citation type="submission" date="2021-02" db="EMBL/GenBank/DDBJ databases">
        <authorList>
            <person name="Nowell W R."/>
        </authorList>
    </citation>
    <scope>NUCLEOTIDE SEQUENCE</scope>
</reference>
<dbReference type="AlphaFoldDB" id="A0A8S2W9P1"/>
<name>A0A8S2W9P1_9BILA</name>
<accession>A0A8S2W9P1</accession>
<protein>
    <submittedName>
        <fullName evidence="1">Uncharacterized protein</fullName>
    </submittedName>
</protein>
<gene>
    <name evidence="1" type="ORF">SMN809_LOCUS31795</name>
    <name evidence="2" type="ORF">SMN809_LOCUS31807</name>
</gene>
<dbReference type="EMBL" id="CAJOBI010064735">
    <property type="protein sequence ID" value="CAF4430784.1"/>
    <property type="molecule type" value="Genomic_DNA"/>
</dbReference>
<evidence type="ECO:0000313" key="2">
    <source>
        <dbReference type="EMBL" id="CAF4430784.1"/>
    </source>
</evidence>
<feature type="non-terminal residue" evidence="1">
    <location>
        <position position="1"/>
    </location>
</feature>
<evidence type="ECO:0000313" key="3">
    <source>
        <dbReference type="Proteomes" id="UP000676336"/>
    </source>
</evidence>
<proteinExistence type="predicted"/>
<organism evidence="1 3">
    <name type="scientific">Rotaria magnacalcarata</name>
    <dbReference type="NCBI Taxonomy" id="392030"/>
    <lineage>
        <taxon>Eukaryota</taxon>
        <taxon>Metazoa</taxon>
        <taxon>Spiralia</taxon>
        <taxon>Gnathifera</taxon>
        <taxon>Rotifera</taxon>
        <taxon>Eurotatoria</taxon>
        <taxon>Bdelloidea</taxon>
        <taxon>Philodinida</taxon>
        <taxon>Philodinidae</taxon>
        <taxon>Rotaria</taxon>
    </lineage>
</organism>
<sequence length="26" mass="2849">VQDALGTPIMVHTTPQIGSMRINNVR</sequence>